<dbReference type="Proteomes" id="UP000708208">
    <property type="component" value="Unassembled WGS sequence"/>
</dbReference>
<feature type="region of interest" description="Disordered" evidence="1">
    <location>
        <begin position="100"/>
        <end position="120"/>
    </location>
</feature>
<reference evidence="2" key="1">
    <citation type="submission" date="2021-06" db="EMBL/GenBank/DDBJ databases">
        <authorList>
            <person name="Hodson N. C."/>
            <person name="Mongue J. A."/>
            <person name="Jaron S. K."/>
        </authorList>
    </citation>
    <scope>NUCLEOTIDE SEQUENCE</scope>
</reference>
<keyword evidence="3" id="KW-1185">Reference proteome</keyword>
<evidence type="ECO:0000313" key="3">
    <source>
        <dbReference type="Proteomes" id="UP000708208"/>
    </source>
</evidence>
<accession>A0A8J2NIA5</accession>
<dbReference type="AlphaFoldDB" id="A0A8J2NIA5"/>
<protein>
    <submittedName>
        <fullName evidence="2">Uncharacterized protein</fullName>
    </submittedName>
</protein>
<name>A0A8J2NIA5_9HEXA</name>
<comment type="caution">
    <text evidence="2">The sequence shown here is derived from an EMBL/GenBank/DDBJ whole genome shotgun (WGS) entry which is preliminary data.</text>
</comment>
<feature type="compositionally biased region" description="Low complexity" evidence="1">
    <location>
        <begin position="104"/>
        <end position="120"/>
    </location>
</feature>
<sequence length="120" mass="12905">MTRPPGNNPNMIAPPGPPSPNMLGGNAPPKLIHMRPGNKLLQDFKNIHYPKMESPTTPIPIITSERPLTEKESVLKALETLSKVNSDVIQSIVHEKLGVPKPSTTATTTATTTTTTTETT</sequence>
<dbReference type="EMBL" id="CAJVCH010000832">
    <property type="protein sequence ID" value="CAG7634544.1"/>
    <property type="molecule type" value="Genomic_DNA"/>
</dbReference>
<proteinExistence type="predicted"/>
<organism evidence="2 3">
    <name type="scientific">Allacma fusca</name>
    <dbReference type="NCBI Taxonomy" id="39272"/>
    <lineage>
        <taxon>Eukaryota</taxon>
        <taxon>Metazoa</taxon>
        <taxon>Ecdysozoa</taxon>
        <taxon>Arthropoda</taxon>
        <taxon>Hexapoda</taxon>
        <taxon>Collembola</taxon>
        <taxon>Symphypleona</taxon>
        <taxon>Sminthuridae</taxon>
        <taxon>Allacma</taxon>
    </lineage>
</organism>
<evidence type="ECO:0000313" key="2">
    <source>
        <dbReference type="EMBL" id="CAG7634544.1"/>
    </source>
</evidence>
<feature type="region of interest" description="Disordered" evidence="1">
    <location>
        <begin position="1"/>
        <end position="30"/>
    </location>
</feature>
<evidence type="ECO:0000256" key="1">
    <source>
        <dbReference type="SAM" id="MobiDB-lite"/>
    </source>
</evidence>
<feature type="non-terminal residue" evidence="2">
    <location>
        <position position="120"/>
    </location>
</feature>
<gene>
    <name evidence="2" type="ORF">AFUS01_LOCUS212</name>
</gene>